<accession>A0A219ARG3</accession>
<reference evidence="1 2" key="1">
    <citation type="journal article" date="2016" name="PLoS Pathog.">
        <title>Biosynthesis of antibiotic leucinostatins in bio-control fungus Purpureocillium lilacinum and their inhibition on phytophthora revealed by genome mining.</title>
        <authorList>
            <person name="Wang G."/>
            <person name="Liu Z."/>
            <person name="Lin R."/>
            <person name="Li E."/>
            <person name="Mao Z."/>
            <person name="Ling J."/>
            <person name="Yang Y."/>
            <person name="Yin W.B."/>
            <person name="Xie B."/>
        </authorList>
    </citation>
    <scope>NUCLEOTIDE SEQUENCE [LARGE SCALE GENOMIC DNA]</scope>
    <source>
        <strain evidence="1">170</strain>
    </source>
</reference>
<dbReference type="EMBL" id="LSBJ02000003">
    <property type="protein sequence ID" value="OWT43192.1"/>
    <property type="molecule type" value="Genomic_DNA"/>
</dbReference>
<dbReference type="GeneID" id="33936568"/>
<sequence>MKYAIYITKEYLAGHSLVSKRTLYIQLKDWGLNSRHEAIKISEDLIDRVKYYFFNFGFSDTLILCDLQKEGFQANRYIIRQIRYRYGMKRRAQIAEEQDERLNKAIQFLQDDLRRSSAILGFRKGLLY</sequence>
<protein>
    <submittedName>
        <fullName evidence="1">Uncharacterized protein</fullName>
    </submittedName>
</protein>
<keyword evidence="2" id="KW-1185">Reference proteome</keyword>
<evidence type="ECO:0000313" key="1">
    <source>
        <dbReference type="EMBL" id="OWT43192.1"/>
    </source>
</evidence>
<proteinExistence type="predicted"/>
<dbReference type="RefSeq" id="XP_022285638.1">
    <property type="nucleotide sequence ID" value="XM_022429324.1"/>
</dbReference>
<organism evidence="1 2">
    <name type="scientific">Pochonia chlamydosporia 170</name>
    <dbReference type="NCBI Taxonomy" id="1380566"/>
    <lineage>
        <taxon>Eukaryota</taxon>
        <taxon>Fungi</taxon>
        <taxon>Dikarya</taxon>
        <taxon>Ascomycota</taxon>
        <taxon>Pezizomycotina</taxon>
        <taxon>Sordariomycetes</taxon>
        <taxon>Hypocreomycetidae</taxon>
        <taxon>Hypocreales</taxon>
        <taxon>Clavicipitaceae</taxon>
        <taxon>Pochonia</taxon>
    </lineage>
</organism>
<dbReference type="Proteomes" id="UP000078397">
    <property type="component" value="Unassembled WGS sequence"/>
</dbReference>
<dbReference type="OrthoDB" id="4943944at2759"/>
<comment type="caution">
    <text evidence="1">The sequence shown here is derived from an EMBL/GenBank/DDBJ whole genome shotgun (WGS) entry which is preliminary data.</text>
</comment>
<evidence type="ECO:0000313" key="2">
    <source>
        <dbReference type="Proteomes" id="UP000078397"/>
    </source>
</evidence>
<name>A0A219ARG3_METCM</name>
<dbReference type="AlphaFoldDB" id="A0A219ARG3"/>
<dbReference type="KEGG" id="pchm:VFPPC_17632"/>
<gene>
    <name evidence="1" type="ORF">VFPPC_17632</name>
</gene>